<evidence type="ECO:0000313" key="13">
    <source>
        <dbReference type="Proteomes" id="UP000256718"/>
    </source>
</evidence>
<dbReference type="EMBL" id="QHGZ01000219">
    <property type="protein sequence ID" value="RDY77723.1"/>
    <property type="molecule type" value="Genomic_DNA"/>
</dbReference>
<reference evidence="10 11" key="4">
    <citation type="submission" date="2018-06" db="EMBL/GenBank/DDBJ databases">
        <authorList>
            <consortium name="Pathogen Informatics"/>
            <person name="Doyle S."/>
        </authorList>
    </citation>
    <scope>NUCLEOTIDE SEQUENCE [LARGE SCALE GENOMIC DNA]</scope>
    <source>
        <strain evidence="5 10">NCTC8181</strain>
        <strain evidence="6 11">NCTC8185</strain>
        <strain evidence="7 12">NCTC9828</strain>
    </source>
</reference>
<feature type="transmembrane region" description="Helical" evidence="1">
    <location>
        <begin position="163"/>
        <end position="191"/>
    </location>
</feature>
<evidence type="ECO:0000313" key="3">
    <source>
        <dbReference type="EMBL" id="OCM72302.1"/>
    </source>
</evidence>
<sequence>MIKFKLFFKSTEKEEEWIDKVQKSGYTFTGINSFLPAFYYFKRDKEKDKMSIKMDFKKYISKDDYANYITLFEDSGWKHISGSRWGGLHYFQKIKPETSSEIFSDQESKSAMAMSYYKYTCEHAFFSLFYFFLLIRTTSITIFDPKSWYLTQGLWEMQGKIFWLAFLFETPFALLRILPMFYFLISGIYYITRAVKPKEIIN</sequence>
<dbReference type="RefSeq" id="WP_000589237.1">
    <property type="nucleotide sequence ID" value="NZ_CAACXY010000016.1"/>
</dbReference>
<evidence type="ECO:0000313" key="7">
    <source>
        <dbReference type="EMBL" id="SUN27625.1"/>
    </source>
</evidence>
<dbReference type="InterPro" id="IPR021359">
    <property type="entry name" value="DUF2812"/>
</dbReference>
<evidence type="ECO:0000313" key="2">
    <source>
        <dbReference type="EMBL" id="KLL35307.1"/>
    </source>
</evidence>
<protein>
    <submittedName>
        <fullName evidence="4">DUF2812 domain-containing protein</fullName>
    </submittedName>
    <submittedName>
        <fullName evidence="5">Membrane protein</fullName>
    </submittedName>
</protein>
<dbReference type="AlphaFoldDB" id="A0A075N3S6"/>
<reference evidence="4 13" key="3">
    <citation type="journal article" date="2018" name="Emerg. Microbes Infect.">
        <title>Phenotypic and molecular analysis of nontypeable Group B streptococci: identification of cps2a and hybrid cps2a/cps5 Group B streptococcal capsule gene clusters.</title>
        <authorList>
            <person name="Alhhazmi A."/>
            <person name="Tyrrell G.J."/>
        </authorList>
    </citation>
    <scope>NUCLEOTIDE SEQUENCE [LARGE SCALE GENOMIC DNA]</scope>
    <source>
        <strain evidence="4 13">PLGBS17</strain>
    </source>
</reference>
<dbReference type="EMBL" id="UAVB01000001">
    <property type="protein sequence ID" value="SQA18241.1"/>
    <property type="molecule type" value="Genomic_DNA"/>
</dbReference>
<dbReference type="Proteomes" id="UP000256718">
    <property type="component" value="Unassembled WGS sequence"/>
</dbReference>
<dbReference type="KEGG" id="sage:EN72_10650"/>
<evidence type="ECO:0000313" key="6">
    <source>
        <dbReference type="EMBL" id="SUN13891.1"/>
    </source>
</evidence>
<reference evidence="3 9" key="2">
    <citation type="journal article" date="2016" name="Sci. Rep.">
        <title>Serotype IV Streptococcus agalactiae ST-452 has arisen from large genomic recombination events between CC23 and the hypervirulent CC17 lineages.</title>
        <authorList>
            <person name="Campisi E."/>
            <person name="Rinaudo C.D."/>
            <person name="Donati C."/>
            <person name="Barucco M."/>
            <person name="Torricelli G."/>
            <person name="Edwards M.S."/>
            <person name="Baker C.J."/>
            <person name="Margarit I."/>
            <person name="Rosini R."/>
        </authorList>
    </citation>
    <scope>NUCLEOTIDE SEQUENCE [LARGE SCALE GENOMIC DNA]</scope>
    <source>
        <strain evidence="3 9">CZ-PW-140</strain>
    </source>
</reference>
<dbReference type="Proteomes" id="UP000255140">
    <property type="component" value="Unassembled WGS sequence"/>
</dbReference>
<feature type="transmembrane region" description="Helical" evidence="1">
    <location>
        <begin position="124"/>
        <end position="143"/>
    </location>
</feature>
<accession>A0A075N3S6</accession>
<evidence type="ECO:0000313" key="4">
    <source>
        <dbReference type="EMBL" id="RDY77723.1"/>
    </source>
</evidence>
<proteinExistence type="predicted"/>
<dbReference type="EMBL" id="UHEW01000005">
    <property type="protein sequence ID" value="SUN27625.1"/>
    <property type="molecule type" value="Genomic_DNA"/>
</dbReference>
<comment type="caution">
    <text evidence="3">The sequence shown here is derived from an EMBL/GenBank/DDBJ whole genome shotgun (WGS) entry which is preliminary data.</text>
</comment>
<dbReference type="Proteomes" id="UP000035346">
    <property type="component" value="Unassembled WGS sequence"/>
</dbReference>
<dbReference type="EMBL" id="UHEQ01000004">
    <property type="protein sequence ID" value="SUN13891.1"/>
    <property type="molecule type" value="Genomic_DNA"/>
</dbReference>
<evidence type="ECO:0000313" key="12">
    <source>
        <dbReference type="Proteomes" id="UP000255140"/>
    </source>
</evidence>
<dbReference type="Proteomes" id="UP000250200">
    <property type="component" value="Unassembled WGS sequence"/>
</dbReference>
<keyword evidence="1" id="KW-1133">Transmembrane helix</keyword>
<dbReference type="Proteomes" id="UP000093122">
    <property type="component" value="Unassembled WGS sequence"/>
</dbReference>
<organism evidence="3 9">
    <name type="scientific">Streptococcus agalactiae</name>
    <dbReference type="NCBI Taxonomy" id="1311"/>
    <lineage>
        <taxon>Bacteria</taxon>
        <taxon>Bacillati</taxon>
        <taxon>Bacillota</taxon>
        <taxon>Bacilli</taxon>
        <taxon>Lactobacillales</taxon>
        <taxon>Streptococcaceae</taxon>
        <taxon>Streptococcus</taxon>
    </lineage>
</organism>
<evidence type="ECO:0000313" key="9">
    <source>
        <dbReference type="Proteomes" id="UP000093122"/>
    </source>
</evidence>
<keyword evidence="1" id="KW-0472">Membrane</keyword>
<dbReference type="EMBL" id="MAWT01000008">
    <property type="protein sequence ID" value="OCM72302.1"/>
    <property type="molecule type" value="Genomic_DNA"/>
</dbReference>
<keyword evidence="1" id="KW-0812">Transmembrane</keyword>
<dbReference type="Pfam" id="PF11193">
    <property type="entry name" value="DUF2812"/>
    <property type="match status" value="1"/>
</dbReference>
<evidence type="ECO:0000256" key="1">
    <source>
        <dbReference type="SAM" id="Phobius"/>
    </source>
</evidence>
<dbReference type="Proteomes" id="UP000254076">
    <property type="component" value="Unassembled WGS sequence"/>
</dbReference>
<evidence type="ECO:0000313" key="5">
    <source>
        <dbReference type="EMBL" id="SQA18241.1"/>
    </source>
</evidence>
<name>A0A075N3S6_STRAG</name>
<evidence type="ECO:0000313" key="10">
    <source>
        <dbReference type="Proteomes" id="UP000250200"/>
    </source>
</evidence>
<evidence type="ECO:0000313" key="11">
    <source>
        <dbReference type="Proteomes" id="UP000254076"/>
    </source>
</evidence>
<reference evidence="2 8" key="1">
    <citation type="journal article" date="2015" name="PLoS ONE">
        <title>Genomic analysis reveals the molecular basis for capsule loss in the group B streptococcus population.</title>
        <authorList>
            <consortium name="DEVANI Consortium"/>
            <person name="Rosini R."/>
            <person name="Campisi E."/>
            <person name="De Chiara M."/>
            <person name="Tettelin H."/>
            <person name="Rinaudo D."/>
            <person name="Toniolo C."/>
            <person name="Metruccio M."/>
            <person name="Guidotti S."/>
            <person name="Sorensen U.B."/>
            <person name="Kilian M."/>
            <person name="Ramirez M."/>
            <person name="Janulczyk R."/>
            <person name="Donati C."/>
            <person name="Grandi G."/>
            <person name="Margarit I."/>
        </authorList>
    </citation>
    <scope>NUCLEOTIDE SEQUENCE [LARGE SCALE GENOMIC DNA]</scope>
    <source>
        <strain evidence="2 8">DK-B-USS-215</strain>
    </source>
</reference>
<gene>
    <name evidence="3" type="ORF">AX245_00180</name>
    <name evidence="4" type="ORF">C4618_10965</name>
    <name evidence="5" type="ORF">NCTC8181_01287</name>
    <name evidence="6" type="ORF">NCTC8185_01158</name>
    <name evidence="7" type="ORF">NCTC9828_00428</name>
    <name evidence="2" type="ORF">WA04_10995</name>
</gene>
<dbReference type="EMBL" id="LBKL01000099">
    <property type="protein sequence ID" value="KLL35307.1"/>
    <property type="molecule type" value="Genomic_DNA"/>
</dbReference>
<evidence type="ECO:0000313" key="8">
    <source>
        <dbReference type="Proteomes" id="UP000035346"/>
    </source>
</evidence>